<dbReference type="PANTHER" id="PTHR11067:SF9">
    <property type="entry name" value="INOSINE TRIPHOSPHATE PYROPHOSPHATASE"/>
    <property type="match status" value="1"/>
</dbReference>
<dbReference type="AlphaFoldDB" id="A0A6P5Y2H8"/>
<comment type="similarity">
    <text evidence="1">Belongs to the HAM1 NTPase family.</text>
</comment>
<dbReference type="SUPFAM" id="SSF52972">
    <property type="entry name" value="ITPase-like"/>
    <property type="match status" value="1"/>
</dbReference>
<evidence type="ECO:0000256" key="2">
    <source>
        <dbReference type="ARBA" id="ARBA00022801"/>
    </source>
</evidence>
<dbReference type="GeneID" id="111288102"/>
<proteinExistence type="inferred from homology"/>
<dbReference type="InterPro" id="IPR029001">
    <property type="entry name" value="ITPase-like_fam"/>
</dbReference>
<accession>A0A6P5Y2H8</accession>
<keyword evidence="3" id="KW-1185">Reference proteome</keyword>
<evidence type="ECO:0000313" key="3">
    <source>
        <dbReference type="Proteomes" id="UP000515121"/>
    </source>
</evidence>
<dbReference type="GO" id="GO:0005737">
    <property type="term" value="C:cytoplasm"/>
    <property type="evidence" value="ECO:0007669"/>
    <property type="project" value="TreeGrafter"/>
</dbReference>
<name>A0A6P5Y2H8_DURZI</name>
<dbReference type="PANTHER" id="PTHR11067">
    <property type="entry name" value="INOSINE TRIPHOSPHATE PYROPHOSPHATASE/HAM1 PROTEIN"/>
    <property type="match status" value="1"/>
</dbReference>
<evidence type="ECO:0000256" key="1">
    <source>
        <dbReference type="ARBA" id="ARBA00008023"/>
    </source>
</evidence>
<sequence length="105" mass="11615">MTLFGALFFLIKDPNLIKQCQCTLQLHVLCMVSNAATSIAVLVSRPVTFVTGNAKKLEEVKEILGQFHPFSVPQAWVLLLQDTCLCFNALQGLPGPCMYVLFHSC</sequence>
<gene>
    <name evidence="4" type="primary">LOC111288102</name>
</gene>
<reference evidence="4" key="1">
    <citation type="submission" date="2025-08" db="UniProtKB">
        <authorList>
            <consortium name="RefSeq"/>
        </authorList>
    </citation>
    <scope>IDENTIFICATION</scope>
    <source>
        <tissue evidence="4">Fruit stalk</tissue>
    </source>
</reference>
<evidence type="ECO:0000313" key="4">
    <source>
        <dbReference type="RefSeq" id="XP_022734600.1"/>
    </source>
</evidence>
<dbReference type="KEGG" id="dzi:111288102"/>
<dbReference type="RefSeq" id="XP_022734600.1">
    <property type="nucleotide sequence ID" value="XM_022878865.1"/>
</dbReference>
<dbReference type="GO" id="GO:0047429">
    <property type="term" value="F:nucleoside triphosphate diphosphatase activity"/>
    <property type="evidence" value="ECO:0007669"/>
    <property type="project" value="InterPro"/>
</dbReference>
<dbReference type="GO" id="GO:0009143">
    <property type="term" value="P:nucleoside triphosphate catabolic process"/>
    <property type="evidence" value="ECO:0007669"/>
    <property type="project" value="InterPro"/>
</dbReference>
<organism evidence="3 4">
    <name type="scientific">Durio zibethinus</name>
    <name type="common">Durian</name>
    <dbReference type="NCBI Taxonomy" id="66656"/>
    <lineage>
        <taxon>Eukaryota</taxon>
        <taxon>Viridiplantae</taxon>
        <taxon>Streptophyta</taxon>
        <taxon>Embryophyta</taxon>
        <taxon>Tracheophyta</taxon>
        <taxon>Spermatophyta</taxon>
        <taxon>Magnoliopsida</taxon>
        <taxon>eudicotyledons</taxon>
        <taxon>Gunneridae</taxon>
        <taxon>Pentapetalae</taxon>
        <taxon>rosids</taxon>
        <taxon>malvids</taxon>
        <taxon>Malvales</taxon>
        <taxon>Malvaceae</taxon>
        <taxon>Helicteroideae</taxon>
        <taxon>Durio</taxon>
    </lineage>
</organism>
<protein>
    <submittedName>
        <fullName evidence="4">Inosine triphosphate pyrophosphatase-like isoform X1</fullName>
    </submittedName>
</protein>
<dbReference type="Proteomes" id="UP000515121">
    <property type="component" value="Unplaced"/>
</dbReference>
<dbReference type="InterPro" id="IPR002637">
    <property type="entry name" value="RdgB/HAM1"/>
</dbReference>
<dbReference type="OrthoDB" id="6288734at2759"/>
<keyword evidence="2" id="KW-0378">Hydrolase</keyword>